<dbReference type="AlphaFoldDB" id="A0A1Y5SMB4"/>
<protein>
    <recommendedName>
        <fullName evidence="2">DUF2059 domain-containing protein</fullName>
    </recommendedName>
</protein>
<dbReference type="InterPro" id="IPR018637">
    <property type="entry name" value="DUF2059"/>
</dbReference>
<feature type="chain" id="PRO_5012396175" description="DUF2059 domain-containing protein" evidence="1">
    <location>
        <begin position="23"/>
        <end position="271"/>
    </location>
</feature>
<sequence length="271" mass="29987">MLRRGVLAVAAALAAVAVPVWADSDLDRLTRAMKLDEVAEILREEGLRYGATIDEDMLAGQGGAHFARVISDIYTEERIFGVVREGLEAHLNPEQLQDTVAFFESDLGQRIITLENSARRAFSDTTIEDAAMERFEATPEDDRFLQQLTRYIEINNLIEQNVDGALTADYSFFLGMSEGQGGEQDDQGMLATILEGRDDIRADTTAWLYSFLMLAYSPLSEQEMKDNIAFSRTDAGVALNTALFEGFDDLYNGISYDLGVAVSRALQATDL</sequence>
<accession>A0A1Y5SMB4</accession>
<evidence type="ECO:0000313" key="4">
    <source>
        <dbReference type="Proteomes" id="UP000193077"/>
    </source>
</evidence>
<feature type="signal peptide" evidence="1">
    <location>
        <begin position="1"/>
        <end position="22"/>
    </location>
</feature>
<evidence type="ECO:0000256" key="1">
    <source>
        <dbReference type="SAM" id="SignalP"/>
    </source>
</evidence>
<evidence type="ECO:0000259" key="2">
    <source>
        <dbReference type="Pfam" id="PF09832"/>
    </source>
</evidence>
<reference evidence="3 4" key="1">
    <citation type="submission" date="2017-03" db="EMBL/GenBank/DDBJ databases">
        <authorList>
            <person name="Afonso C.L."/>
            <person name="Miller P.J."/>
            <person name="Scott M.A."/>
            <person name="Spackman E."/>
            <person name="Goraichik I."/>
            <person name="Dimitrov K.M."/>
            <person name="Suarez D.L."/>
            <person name="Swayne D.E."/>
        </authorList>
    </citation>
    <scope>NUCLEOTIDE SEQUENCE [LARGE SCALE GENOMIC DNA]</scope>
    <source>
        <strain evidence="3 4">CECT 7639</strain>
    </source>
</reference>
<feature type="domain" description="DUF2059" evidence="2">
    <location>
        <begin position="83"/>
        <end position="133"/>
    </location>
</feature>
<dbReference type="RefSeq" id="WP_085795627.1">
    <property type="nucleotide sequence ID" value="NZ_FWFO01000001.1"/>
</dbReference>
<dbReference type="Pfam" id="PF09832">
    <property type="entry name" value="DUF2059"/>
    <property type="match status" value="1"/>
</dbReference>
<dbReference type="Proteomes" id="UP000193077">
    <property type="component" value="Unassembled WGS sequence"/>
</dbReference>
<evidence type="ECO:0000313" key="3">
    <source>
        <dbReference type="EMBL" id="SLN40936.1"/>
    </source>
</evidence>
<gene>
    <name evidence="3" type="ORF">TRL7639_02115</name>
</gene>
<organism evidence="3 4">
    <name type="scientific">Falsiruegeria litorea R37</name>
    <dbReference type="NCBI Taxonomy" id="1200284"/>
    <lineage>
        <taxon>Bacteria</taxon>
        <taxon>Pseudomonadati</taxon>
        <taxon>Pseudomonadota</taxon>
        <taxon>Alphaproteobacteria</taxon>
        <taxon>Rhodobacterales</taxon>
        <taxon>Roseobacteraceae</taxon>
        <taxon>Falsiruegeria</taxon>
    </lineage>
</organism>
<name>A0A1Y5SMB4_9RHOB</name>
<keyword evidence="4" id="KW-1185">Reference proteome</keyword>
<keyword evidence="1" id="KW-0732">Signal</keyword>
<proteinExistence type="predicted"/>
<dbReference type="EMBL" id="FWFO01000001">
    <property type="protein sequence ID" value="SLN40936.1"/>
    <property type="molecule type" value="Genomic_DNA"/>
</dbReference>
<dbReference type="OrthoDB" id="7841298at2"/>